<proteinExistence type="predicted"/>
<evidence type="ECO:0000313" key="1">
    <source>
        <dbReference type="EMBL" id="OVE55956.1"/>
    </source>
</evidence>
<comment type="caution">
    <text evidence="1">The sequence shown here is derived from an EMBL/GenBank/DDBJ whole genome shotgun (WGS) entry which is preliminary data.</text>
</comment>
<reference evidence="2" key="1">
    <citation type="submission" date="2017-02" db="EMBL/GenBank/DDBJ databases">
        <authorList>
            <person name="Tetz G."/>
            <person name="Tetz V."/>
        </authorList>
    </citation>
    <scope>NUCLEOTIDE SEQUENCE [LARGE SCALE GENOMIC DNA]</scope>
    <source>
        <strain evidence="2">VT16-26</strain>
    </source>
</reference>
<dbReference type="RefSeq" id="WP_087711488.1">
    <property type="nucleotide sequence ID" value="NZ_MVAG01000128.1"/>
</dbReference>
<protein>
    <submittedName>
        <fullName evidence="1">Uncharacterized protein</fullName>
    </submittedName>
</protein>
<organism evidence="1 2">
    <name type="scientific">Chryseobacterium mucoviscidosis</name>
    <dbReference type="NCBI Taxonomy" id="1945581"/>
    <lineage>
        <taxon>Bacteria</taxon>
        <taxon>Pseudomonadati</taxon>
        <taxon>Bacteroidota</taxon>
        <taxon>Flavobacteriia</taxon>
        <taxon>Flavobacteriales</taxon>
        <taxon>Weeksellaceae</taxon>
        <taxon>Chryseobacterium group</taxon>
        <taxon>Chryseobacterium</taxon>
    </lineage>
</organism>
<dbReference type="EMBL" id="MVAG01000128">
    <property type="protein sequence ID" value="OVE55956.1"/>
    <property type="molecule type" value="Genomic_DNA"/>
</dbReference>
<evidence type="ECO:0000313" key="2">
    <source>
        <dbReference type="Proteomes" id="UP000196355"/>
    </source>
</evidence>
<dbReference type="AlphaFoldDB" id="A0A202BWU8"/>
<dbReference type="Proteomes" id="UP000196355">
    <property type="component" value="Unassembled WGS sequence"/>
</dbReference>
<gene>
    <name evidence="1" type="ORF">B0E34_17250</name>
</gene>
<keyword evidence="2" id="KW-1185">Reference proteome</keyword>
<accession>A0A202BWU8</accession>
<sequence>MKKIFVSVMLLFGVFSFSQSVTERYNSLSKRYEYFNSSGNIIGYKQYNSLTRQWEYYDLKSTEYQRQPRQYGEYIQPNNLGLIERALQQKQQNYDTNFQFVKSKIEYMINDIRTWDIDTNVKYQIITQFKDAISKNLDSRDIDYGSNQQTNIVIKWLLDTLETIIKNVNSK</sequence>
<name>A0A202BWU8_9FLAO</name>